<dbReference type="STRING" id="40148.A0A0E0A3E0"/>
<evidence type="ECO:0008006" key="6">
    <source>
        <dbReference type="Google" id="ProtNLM"/>
    </source>
</evidence>
<proteinExistence type="inferred from homology"/>
<dbReference type="eggNOG" id="KOG2546">
    <property type="taxonomic scope" value="Eukaryota"/>
</dbReference>
<comment type="function">
    <text evidence="3">Involved in regulation of actin and microtubule organization. Part of a WAVE complex that activates the Arp2/3 complex.</text>
</comment>
<evidence type="ECO:0000256" key="3">
    <source>
        <dbReference type="ARBA" id="ARBA00025223"/>
    </source>
</evidence>
<comment type="subunit">
    <text evidence="2">Binds SCAR.</text>
</comment>
<evidence type="ECO:0000256" key="1">
    <source>
        <dbReference type="ARBA" id="ARBA00010020"/>
    </source>
</evidence>
<accession>A0A0E0A3E0</accession>
<sequence>MQPLRPSPAAGGWAGVAGVGPTTVDEASMERSKSFVKALQELKNLRPQLYSASEYCEKSYLHSEQKQMVLENLKDYAVRAVVNAVDHLGTVAYKLTDLFEQQASEVSTVELKVARLNQQILTCQIFTDRAGLRQQKIGGTTFKHHKHYILPCKDLRVIKELKLHACKQTMVRIQNLNLILQIANFMDATFHMNQQTTFHIWTAAKTLSWHLSSENSISTTGAQKYTFTLGDTISSKPASNGSMYLLGKDIPASPMHKPLQPNGNTSFDAKKNVGSKDQPGFMHMSTFNALDKPRGREIQKVPVSTKSMLATLFIKHKSAKTRKASVSISGAIPVDEQNVVILHQRPISSMLLLCYSASKKPRLSADNKIHIRNGAAGL</sequence>
<organism evidence="4">
    <name type="scientific">Oryza glumipatula</name>
    <dbReference type="NCBI Taxonomy" id="40148"/>
    <lineage>
        <taxon>Eukaryota</taxon>
        <taxon>Viridiplantae</taxon>
        <taxon>Streptophyta</taxon>
        <taxon>Embryophyta</taxon>
        <taxon>Tracheophyta</taxon>
        <taxon>Spermatophyta</taxon>
        <taxon>Magnoliopsida</taxon>
        <taxon>Liliopsida</taxon>
        <taxon>Poales</taxon>
        <taxon>Poaceae</taxon>
        <taxon>BOP clade</taxon>
        <taxon>Oryzoideae</taxon>
        <taxon>Oryzeae</taxon>
        <taxon>Oryzinae</taxon>
        <taxon>Oryza</taxon>
    </lineage>
</organism>
<dbReference type="Proteomes" id="UP000026961">
    <property type="component" value="Chromosome 5"/>
</dbReference>
<reference evidence="4" key="1">
    <citation type="submission" date="2015-04" db="UniProtKB">
        <authorList>
            <consortium name="EnsemblPlants"/>
        </authorList>
    </citation>
    <scope>IDENTIFICATION</scope>
</reference>
<dbReference type="EnsemblPlants" id="OGLUM05G28930.1">
    <property type="protein sequence ID" value="OGLUM05G28930.1"/>
    <property type="gene ID" value="OGLUM05G28930"/>
</dbReference>
<dbReference type="AlphaFoldDB" id="A0A0E0A3E0"/>
<name>A0A0E0A3E0_9ORYZ</name>
<dbReference type="InterPro" id="IPR028457">
    <property type="entry name" value="ABI"/>
</dbReference>
<evidence type="ECO:0000313" key="4">
    <source>
        <dbReference type="EnsemblPlants" id="OGLUM05G28930.1"/>
    </source>
</evidence>
<dbReference type="PANTHER" id="PTHR10460:SF61">
    <property type="entry name" value="PROTEIN ABIL4-RELATED"/>
    <property type="match status" value="1"/>
</dbReference>
<dbReference type="Gramene" id="OGLUM05G28930.1">
    <property type="protein sequence ID" value="OGLUM05G28930.1"/>
    <property type="gene ID" value="OGLUM05G28930"/>
</dbReference>
<keyword evidence="5" id="KW-1185">Reference proteome</keyword>
<evidence type="ECO:0000256" key="2">
    <source>
        <dbReference type="ARBA" id="ARBA00011513"/>
    </source>
</evidence>
<dbReference type="Gene3D" id="6.10.140.1620">
    <property type="match status" value="1"/>
</dbReference>
<dbReference type="PANTHER" id="PTHR10460">
    <property type="entry name" value="ABL INTERACTOR FAMILY MEMBER"/>
    <property type="match status" value="1"/>
</dbReference>
<protein>
    <recommendedName>
        <fullName evidence="6">Protein ABIL1</fullName>
    </recommendedName>
</protein>
<evidence type="ECO:0000313" key="5">
    <source>
        <dbReference type="Proteomes" id="UP000026961"/>
    </source>
</evidence>
<reference evidence="4" key="2">
    <citation type="submission" date="2018-05" db="EMBL/GenBank/DDBJ databases">
        <title>OgluRS3 (Oryza glumaepatula Reference Sequence Version 3).</title>
        <authorList>
            <person name="Zhang J."/>
            <person name="Kudrna D."/>
            <person name="Lee S."/>
            <person name="Talag J."/>
            <person name="Welchert J."/>
            <person name="Wing R.A."/>
        </authorList>
    </citation>
    <scope>NUCLEOTIDE SEQUENCE [LARGE SCALE GENOMIC DNA]</scope>
</reference>
<comment type="similarity">
    <text evidence="1">Belongs to the ABI family.</text>
</comment>